<organism evidence="1 2">
    <name type="scientific">Pleurodeles waltl</name>
    <name type="common">Iberian ribbed newt</name>
    <dbReference type="NCBI Taxonomy" id="8319"/>
    <lineage>
        <taxon>Eukaryota</taxon>
        <taxon>Metazoa</taxon>
        <taxon>Chordata</taxon>
        <taxon>Craniata</taxon>
        <taxon>Vertebrata</taxon>
        <taxon>Euteleostomi</taxon>
        <taxon>Amphibia</taxon>
        <taxon>Batrachia</taxon>
        <taxon>Caudata</taxon>
        <taxon>Salamandroidea</taxon>
        <taxon>Salamandridae</taxon>
        <taxon>Pleurodelinae</taxon>
        <taxon>Pleurodeles</taxon>
    </lineage>
</organism>
<sequence>MLLHRPVPSCTSVTIVLSEADGAADTRRAAAVGRDPGRFCRASLAATTDSRPNPLIKPMGLPRSLRESAAYCICDIIDNNTATAKKRDPNLCLYVSWGAV</sequence>
<comment type="caution">
    <text evidence="1">The sequence shown here is derived from an EMBL/GenBank/DDBJ whole genome shotgun (WGS) entry which is preliminary data.</text>
</comment>
<dbReference type="EMBL" id="JANPWB010000003">
    <property type="protein sequence ID" value="KAJ1196609.1"/>
    <property type="molecule type" value="Genomic_DNA"/>
</dbReference>
<keyword evidence="2" id="KW-1185">Reference proteome</keyword>
<dbReference type="AlphaFoldDB" id="A0AAV7V568"/>
<evidence type="ECO:0000313" key="2">
    <source>
        <dbReference type="Proteomes" id="UP001066276"/>
    </source>
</evidence>
<proteinExistence type="predicted"/>
<gene>
    <name evidence="1" type="ORF">NDU88_000475</name>
</gene>
<dbReference type="Proteomes" id="UP001066276">
    <property type="component" value="Chromosome 2_1"/>
</dbReference>
<protein>
    <submittedName>
        <fullName evidence="1">Uncharacterized protein</fullName>
    </submittedName>
</protein>
<accession>A0AAV7V568</accession>
<reference evidence="1" key="1">
    <citation type="journal article" date="2022" name="bioRxiv">
        <title>Sequencing and chromosome-scale assembly of the giantPleurodeles waltlgenome.</title>
        <authorList>
            <person name="Brown T."/>
            <person name="Elewa A."/>
            <person name="Iarovenko S."/>
            <person name="Subramanian E."/>
            <person name="Araus A.J."/>
            <person name="Petzold A."/>
            <person name="Susuki M."/>
            <person name="Suzuki K.-i.T."/>
            <person name="Hayashi T."/>
            <person name="Toyoda A."/>
            <person name="Oliveira C."/>
            <person name="Osipova E."/>
            <person name="Leigh N.D."/>
            <person name="Simon A."/>
            <person name="Yun M.H."/>
        </authorList>
    </citation>
    <scope>NUCLEOTIDE SEQUENCE</scope>
    <source>
        <strain evidence="1">20211129_DDA</strain>
        <tissue evidence="1">Liver</tissue>
    </source>
</reference>
<evidence type="ECO:0000313" key="1">
    <source>
        <dbReference type="EMBL" id="KAJ1196609.1"/>
    </source>
</evidence>
<name>A0AAV7V568_PLEWA</name>